<dbReference type="AlphaFoldDB" id="A0A8T2V292"/>
<dbReference type="EMBL" id="CM035409">
    <property type="protein sequence ID" value="KAH7440306.1"/>
    <property type="molecule type" value="Genomic_DNA"/>
</dbReference>
<evidence type="ECO:0000313" key="9">
    <source>
        <dbReference type="EMBL" id="KAH7440306.1"/>
    </source>
</evidence>
<dbReference type="SMART" id="SM00645">
    <property type="entry name" value="Pept_C1"/>
    <property type="match status" value="1"/>
</dbReference>
<organism evidence="9 10">
    <name type="scientific">Ceratopteris richardii</name>
    <name type="common">Triangle waterfern</name>
    <dbReference type="NCBI Taxonomy" id="49495"/>
    <lineage>
        <taxon>Eukaryota</taxon>
        <taxon>Viridiplantae</taxon>
        <taxon>Streptophyta</taxon>
        <taxon>Embryophyta</taxon>
        <taxon>Tracheophyta</taxon>
        <taxon>Polypodiopsida</taxon>
        <taxon>Polypodiidae</taxon>
        <taxon>Polypodiales</taxon>
        <taxon>Pteridineae</taxon>
        <taxon>Pteridaceae</taxon>
        <taxon>Parkerioideae</taxon>
        <taxon>Ceratopteris</taxon>
    </lineage>
</organism>
<sequence>MASSVFWVSLCVFALALSISSASEDSHVLGYSPSDLHSEPKLLSLFEAWNLKHGKHYTAAQRLEKSRRFHIFRENLMRIDAHNKKEGSTFKLGLTRFADLNQEEFKQSRRLGLKLPVHRLGSLRHHSNRKPAPSSIVNDLAGSVDWRSLGAVTSVKDQGMCGSCWAFSATGAIEGANAIATGSLVSVSEEELVTCSSASGCDGGLMDEAFEWVINNGGIATEETYPYSSYSGISAACNTGLEEQYKSVSIDGYADVTPYSEEALMEAVSKQPVSVAIEASAWDFQLYAEGVYNGTCSSDPYDINHGVLLVGYGSDNGVNYWIVKNSWGSSWGDGGYIRMIRNGSPFGICAIHSLSSYPLKHASTAPAIAAIAES</sequence>
<dbReference type="InterPro" id="IPR013201">
    <property type="entry name" value="Prot_inhib_I29"/>
</dbReference>
<dbReference type="InterPro" id="IPR025660">
    <property type="entry name" value="Pept_his_AS"/>
</dbReference>
<keyword evidence="4" id="KW-0378">Hydrolase</keyword>
<keyword evidence="3 6" id="KW-0732">Signal</keyword>
<dbReference type="PANTHER" id="PTHR12411">
    <property type="entry name" value="CYSTEINE PROTEASE FAMILY C1-RELATED"/>
    <property type="match status" value="1"/>
</dbReference>
<dbReference type="FunFam" id="3.90.70.10:FF:000067">
    <property type="entry name" value="Senescence-specific cysteine protease"/>
    <property type="match status" value="1"/>
</dbReference>
<dbReference type="PROSITE" id="PS00640">
    <property type="entry name" value="THIOL_PROTEASE_ASN"/>
    <property type="match status" value="1"/>
</dbReference>
<dbReference type="PRINTS" id="PR00705">
    <property type="entry name" value="PAPAIN"/>
</dbReference>
<evidence type="ECO:0000256" key="6">
    <source>
        <dbReference type="SAM" id="SignalP"/>
    </source>
</evidence>
<gene>
    <name evidence="9" type="ORF">KP509_04G100700</name>
</gene>
<feature type="domain" description="Cathepsin propeptide inhibitor" evidence="8">
    <location>
        <begin position="46"/>
        <end position="105"/>
    </location>
</feature>
<dbReference type="InterPro" id="IPR000169">
    <property type="entry name" value="Pept_cys_AS"/>
</dbReference>
<dbReference type="InterPro" id="IPR039417">
    <property type="entry name" value="Peptidase_C1A_papain-like"/>
</dbReference>
<dbReference type="Proteomes" id="UP000825935">
    <property type="component" value="Chromosome 4"/>
</dbReference>
<evidence type="ECO:0000256" key="2">
    <source>
        <dbReference type="ARBA" id="ARBA00022670"/>
    </source>
</evidence>
<keyword evidence="10" id="KW-1185">Reference proteome</keyword>
<comment type="caution">
    <text evidence="9">The sequence shown here is derived from an EMBL/GenBank/DDBJ whole genome shotgun (WGS) entry which is preliminary data.</text>
</comment>
<name>A0A8T2V292_CERRI</name>
<dbReference type="EMBL" id="CM035409">
    <property type="protein sequence ID" value="KAH7440308.1"/>
    <property type="molecule type" value="Genomic_DNA"/>
</dbReference>
<protein>
    <submittedName>
        <fullName evidence="9">Uncharacterized protein</fullName>
    </submittedName>
</protein>
<feature type="signal peptide" evidence="6">
    <location>
        <begin position="1"/>
        <end position="22"/>
    </location>
</feature>
<dbReference type="InterPro" id="IPR013128">
    <property type="entry name" value="Peptidase_C1A"/>
</dbReference>
<dbReference type="InterPro" id="IPR038765">
    <property type="entry name" value="Papain-like_cys_pep_sf"/>
</dbReference>
<evidence type="ECO:0000256" key="4">
    <source>
        <dbReference type="ARBA" id="ARBA00022801"/>
    </source>
</evidence>
<evidence type="ECO:0000256" key="5">
    <source>
        <dbReference type="ARBA" id="ARBA00023157"/>
    </source>
</evidence>
<dbReference type="GO" id="GO:0006508">
    <property type="term" value="P:proteolysis"/>
    <property type="evidence" value="ECO:0007669"/>
    <property type="project" value="UniProtKB-KW"/>
</dbReference>
<dbReference type="InterPro" id="IPR025661">
    <property type="entry name" value="Pept_asp_AS"/>
</dbReference>
<evidence type="ECO:0000256" key="3">
    <source>
        <dbReference type="ARBA" id="ARBA00022729"/>
    </source>
</evidence>
<reference evidence="9" key="1">
    <citation type="submission" date="2021-08" db="EMBL/GenBank/DDBJ databases">
        <title>WGS assembly of Ceratopteris richardii.</title>
        <authorList>
            <person name="Marchant D.B."/>
            <person name="Chen G."/>
            <person name="Jenkins J."/>
            <person name="Shu S."/>
            <person name="Leebens-Mack J."/>
            <person name="Grimwood J."/>
            <person name="Schmutz J."/>
            <person name="Soltis P."/>
            <person name="Soltis D."/>
            <person name="Chen Z.-H."/>
        </authorList>
    </citation>
    <scope>NUCLEOTIDE SEQUENCE</scope>
    <source>
        <strain evidence="9">Whitten #5841</strain>
        <tissue evidence="9">Leaf</tissue>
    </source>
</reference>
<dbReference type="PROSITE" id="PS00139">
    <property type="entry name" value="THIOL_PROTEASE_CYS"/>
    <property type="match status" value="1"/>
</dbReference>
<dbReference type="Pfam" id="PF08246">
    <property type="entry name" value="Inhibitor_I29"/>
    <property type="match status" value="1"/>
</dbReference>
<dbReference type="CDD" id="cd02248">
    <property type="entry name" value="Peptidase_C1A"/>
    <property type="match status" value="1"/>
</dbReference>
<accession>A0A8T2V292</accession>
<evidence type="ECO:0000313" key="10">
    <source>
        <dbReference type="Proteomes" id="UP000825935"/>
    </source>
</evidence>
<evidence type="ECO:0000256" key="1">
    <source>
        <dbReference type="ARBA" id="ARBA00008455"/>
    </source>
</evidence>
<dbReference type="InterPro" id="IPR000668">
    <property type="entry name" value="Peptidase_C1A_C"/>
</dbReference>
<dbReference type="Pfam" id="PF00112">
    <property type="entry name" value="Peptidase_C1"/>
    <property type="match status" value="1"/>
</dbReference>
<proteinExistence type="inferred from homology"/>
<feature type="chain" id="PRO_5036435751" evidence="6">
    <location>
        <begin position="23"/>
        <end position="374"/>
    </location>
</feature>
<dbReference type="GO" id="GO:0008234">
    <property type="term" value="F:cysteine-type peptidase activity"/>
    <property type="evidence" value="ECO:0007669"/>
    <property type="project" value="InterPro"/>
</dbReference>
<comment type="similarity">
    <text evidence="1">Belongs to the peptidase C1 family.</text>
</comment>
<keyword evidence="5" id="KW-1015">Disulfide bond</keyword>
<dbReference type="PROSITE" id="PS00639">
    <property type="entry name" value="THIOL_PROTEASE_HIS"/>
    <property type="match status" value="1"/>
</dbReference>
<dbReference type="SMART" id="SM00848">
    <property type="entry name" value="Inhibitor_I29"/>
    <property type="match status" value="1"/>
</dbReference>
<dbReference type="OrthoDB" id="1873119at2759"/>
<evidence type="ECO:0000259" key="8">
    <source>
        <dbReference type="SMART" id="SM00848"/>
    </source>
</evidence>
<keyword evidence="2" id="KW-0645">Protease</keyword>
<evidence type="ECO:0000259" key="7">
    <source>
        <dbReference type="SMART" id="SM00645"/>
    </source>
</evidence>
<dbReference type="Gene3D" id="3.90.70.10">
    <property type="entry name" value="Cysteine proteinases"/>
    <property type="match status" value="1"/>
</dbReference>
<dbReference type="OMA" id="RIESHNK"/>
<feature type="domain" description="Peptidase C1A papain C-terminal" evidence="7">
    <location>
        <begin position="140"/>
        <end position="359"/>
    </location>
</feature>
<dbReference type="SUPFAM" id="SSF54001">
    <property type="entry name" value="Cysteine proteinases"/>
    <property type="match status" value="1"/>
</dbReference>